<evidence type="ECO:0000256" key="1">
    <source>
        <dbReference type="SAM" id="Phobius"/>
    </source>
</evidence>
<dbReference type="PANTHER" id="PTHR34980:SF2">
    <property type="entry name" value="INNER MEMBRANE PROTEIN YHAH-RELATED"/>
    <property type="match status" value="1"/>
</dbReference>
<dbReference type="RefSeq" id="WP_345378800.1">
    <property type="nucleotide sequence ID" value="NZ_BAABRR010000004.1"/>
</dbReference>
<proteinExistence type="predicted"/>
<feature type="transmembrane region" description="Helical" evidence="1">
    <location>
        <begin position="26"/>
        <end position="51"/>
    </location>
</feature>
<gene>
    <name evidence="2" type="primary">yhaH</name>
    <name evidence="2" type="ORF">Lsed01_00915</name>
</gene>
<dbReference type="EMBL" id="BAABRR010000004">
    <property type="protein sequence ID" value="GAA5518488.1"/>
    <property type="molecule type" value="Genomic_DNA"/>
</dbReference>
<dbReference type="Pfam" id="PF05656">
    <property type="entry name" value="DUF805"/>
    <property type="match status" value="1"/>
</dbReference>
<keyword evidence="1" id="KW-0472">Membrane</keyword>
<keyword evidence="3" id="KW-1185">Reference proteome</keyword>
<keyword evidence="1" id="KW-1133">Transmembrane helix</keyword>
<comment type="caution">
    <text evidence="2">The sequence shown here is derived from an EMBL/GenBank/DDBJ whole genome shotgun (WGS) entry which is preliminary data.</text>
</comment>
<evidence type="ECO:0000313" key="3">
    <source>
        <dbReference type="Proteomes" id="UP001426770"/>
    </source>
</evidence>
<organism evidence="2 3">
    <name type="scientific">Demequina sediminis</name>
    <dbReference type="NCBI Taxonomy" id="1930058"/>
    <lineage>
        <taxon>Bacteria</taxon>
        <taxon>Bacillati</taxon>
        <taxon>Actinomycetota</taxon>
        <taxon>Actinomycetes</taxon>
        <taxon>Micrococcales</taxon>
        <taxon>Demequinaceae</taxon>
        <taxon>Demequina</taxon>
    </lineage>
</organism>
<feature type="transmembrane region" description="Helical" evidence="1">
    <location>
        <begin position="71"/>
        <end position="96"/>
    </location>
</feature>
<evidence type="ECO:0000313" key="2">
    <source>
        <dbReference type="EMBL" id="GAA5518488.1"/>
    </source>
</evidence>
<accession>A0ABP9WHN9</accession>
<keyword evidence="1" id="KW-0812">Transmembrane</keyword>
<feature type="transmembrane region" description="Helical" evidence="1">
    <location>
        <begin position="108"/>
        <end position="126"/>
    </location>
</feature>
<dbReference type="PANTHER" id="PTHR34980">
    <property type="entry name" value="INNER MEMBRANE PROTEIN-RELATED-RELATED"/>
    <property type="match status" value="1"/>
</dbReference>
<dbReference type="InterPro" id="IPR008523">
    <property type="entry name" value="DUF805"/>
</dbReference>
<sequence>MTFGEAVSTCLRAYAGIRGRARRSEFWWFQLFAAVLWLPTVATFSLLWGAAFEGSLAPAEDPAINPDAVGWGALTGAFGVVVVYLVVVVIPSLSVWARRLHDTGMSSAWILLSVVGLGIIPLIMAIPQGQPGANKYGPDPRVHSRVAAGR</sequence>
<protein>
    <submittedName>
        <fullName evidence="2">Inner membrane protein YhaH</fullName>
    </submittedName>
</protein>
<dbReference type="Proteomes" id="UP001426770">
    <property type="component" value="Unassembled WGS sequence"/>
</dbReference>
<name>A0ABP9WHN9_9MICO</name>
<reference evidence="2 3" key="1">
    <citation type="submission" date="2024-02" db="EMBL/GenBank/DDBJ databases">
        <title>Lysinimicrobium sediminis NBRC 112286.</title>
        <authorList>
            <person name="Ichikawa N."/>
            <person name="Katano-Makiyama Y."/>
            <person name="Hidaka K."/>
        </authorList>
    </citation>
    <scope>NUCLEOTIDE SEQUENCE [LARGE SCALE GENOMIC DNA]</scope>
    <source>
        <strain evidence="2 3">NBRC 112286</strain>
    </source>
</reference>